<dbReference type="SUPFAM" id="SSF48371">
    <property type="entry name" value="ARM repeat"/>
    <property type="match status" value="1"/>
</dbReference>
<dbReference type="GO" id="GO:0000785">
    <property type="term" value="C:chromatin"/>
    <property type="evidence" value="ECO:0007669"/>
    <property type="project" value="TreeGrafter"/>
</dbReference>
<dbReference type="Pfam" id="PF20168">
    <property type="entry name" value="PDS5"/>
    <property type="match status" value="1"/>
</dbReference>
<evidence type="ECO:0000313" key="8">
    <source>
        <dbReference type="EMBL" id="KAK9278473.1"/>
    </source>
</evidence>
<dbReference type="PANTHER" id="PTHR12663">
    <property type="entry name" value="ANDROGEN INDUCED INHIBITOR OF PROLIFERATION AS3 / PDS5-RELATED"/>
    <property type="match status" value="1"/>
</dbReference>
<evidence type="ECO:0000256" key="6">
    <source>
        <dbReference type="ARBA" id="ARBA00023242"/>
    </source>
</evidence>
<dbReference type="EMBL" id="JBBPBK010000009">
    <property type="protein sequence ID" value="KAK9278473.1"/>
    <property type="molecule type" value="Genomic_DNA"/>
</dbReference>
<dbReference type="GO" id="GO:0005634">
    <property type="term" value="C:nucleus"/>
    <property type="evidence" value="ECO:0007669"/>
    <property type="project" value="UniProtKB-SubCell"/>
</dbReference>
<accession>A0AAP0RJS5</accession>
<keyword evidence="2" id="KW-0132">Cell division</keyword>
<evidence type="ECO:0000256" key="5">
    <source>
        <dbReference type="ARBA" id="ARBA00023204"/>
    </source>
</evidence>
<evidence type="ECO:0000256" key="3">
    <source>
        <dbReference type="ARBA" id="ARBA00022763"/>
    </source>
</evidence>
<evidence type="ECO:0000256" key="4">
    <source>
        <dbReference type="ARBA" id="ARBA00022776"/>
    </source>
</evidence>
<dbReference type="InterPro" id="IPR039776">
    <property type="entry name" value="Pds5"/>
</dbReference>
<dbReference type="AlphaFoldDB" id="A0AAP0RJS5"/>
<keyword evidence="5" id="KW-0234">DNA repair</keyword>
<dbReference type="GO" id="GO:0006281">
    <property type="term" value="P:DNA repair"/>
    <property type="evidence" value="ECO:0007669"/>
    <property type="project" value="UniProtKB-KW"/>
</dbReference>
<keyword evidence="6" id="KW-0539">Nucleus</keyword>
<dbReference type="Proteomes" id="UP001415857">
    <property type="component" value="Unassembled WGS sequence"/>
</dbReference>
<evidence type="ECO:0000256" key="2">
    <source>
        <dbReference type="ARBA" id="ARBA00022618"/>
    </source>
</evidence>
<name>A0AAP0RJS5_LIQFO</name>
<comment type="subcellular location">
    <subcellularLocation>
        <location evidence="1">Nucleus</location>
    </subcellularLocation>
</comment>
<evidence type="ECO:0000256" key="1">
    <source>
        <dbReference type="ARBA" id="ARBA00004123"/>
    </source>
</evidence>
<dbReference type="GO" id="GO:0051301">
    <property type="term" value="P:cell division"/>
    <property type="evidence" value="ECO:0007669"/>
    <property type="project" value="UniProtKB-KW"/>
</dbReference>
<keyword evidence="3" id="KW-0227">DNA damage</keyword>
<dbReference type="InterPro" id="IPR016024">
    <property type="entry name" value="ARM-type_fold"/>
</dbReference>
<dbReference type="PANTHER" id="PTHR12663:SF69">
    <property type="entry name" value="SISTER CHROMATID COHESION PROTEIN PDS5 HOMOLOG E"/>
    <property type="match status" value="1"/>
</dbReference>
<keyword evidence="9" id="KW-1185">Reference proteome</keyword>
<dbReference type="GO" id="GO:0007064">
    <property type="term" value="P:mitotic sister chromatid cohesion"/>
    <property type="evidence" value="ECO:0007669"/>
    <property type="project" value="InterPro"/>
</dbReference>
<proteinExistence type="predicted"/>
<protein>
    <submittedName>
        <fullName evidence="8">Uncharacterized protein</fullName>
    </submittedName>
</protein>
<comment type="caution">
    <text evidence="8">The sequence shown here is derived from an EMBL/GenBank/DDBJ whole genome shotgun (WGS) entry which is preliminary data.</text>
</comment>
<organism evidence="8 9">
    <name type="scientific">Liquidambar formosana</name>
    <name type="common">Formosan gum</name>
    <dbReference type="NCBI Taxonomy" id="63359"/>
    <lineage>
        <taxon>Eukaryota</taxon>
        <taxon>Viridiplantae</taxon>
        <taxon>Streptophyta</taxon>
        <taxon>Embryophyta</taxon>
        <taxon>Tracheophyta</taxon>
        <taxon>Spermatophyta</taxon>
        <taxon>Magnoliopsida</taxon>
        <taxon>eudicotyledons</taxon>
        <taxon>Gunneridae</taxon>
        <taxon>Pentapetalae</taxon>
        <taxon>Saxifragales</taxon>
        <taxon>Altingiaceae</taxon>
        <taxon>Liquidambar</taxon>
    </lineage>
</organism>
<sequence length="281" mass="32292">MISSKQSLEKQIMNVEKRLIFRPYSVNVLLNLFNRLAFNLSKVGPFLSRSMQDAHWPSMNALITPKLLRHPNVNVRISVASCLCEIVMITVSSPPSSDEKMQKVFQIIVATFGTLFPEYKYYYTSFAILHNVARTKLCLTMLNLGCDELLIEMFQYFLAVAQFHCPDGMFANIEEIMTMVLEESNDISKELLYPLLDSIREEDENVGSLSWQLGEQVLTNCVDKLKPYLMEAVQSLDFVLDDYAPIVASICEESYGVVKEQVVGQLFDYYQNHFIIKFDDR</sequence>
<dbReference type="GO" id="GO:0035825">
    <property type="term" value="P:homologous recombination"/>
    <property type="evidence" value="ECO:0007669"/>
    <property type="project" value="UniProtKB-ARBA"/>
</dbReference>
<gene>
    <name evidence="8" type="ORF">L1049_028039</name>
</gene>
<keyword evidence="4" id="KW-0498">Mitosis</keyword>
<reference evidence="8 9" key="1">
    <citation type="journal article" date="2024" name="Plant J.">
        <title>Genome sequences and population genomics reveal climatic adaptation and genomic divergence between two closely related sweetgum species.</title>
        <authorList>
            <person name="Xu W.Q."/>
            <person name="Ren C.Q."/>
            <person name="Zhang X.Y."/>
            <person name="Comes H.P."/>
            <person name="Liu X.H."/>
            <person name="Li Y.G."/>
            <person name="Kettle C.J."/>
            <person name="Jalonen R."/>
            <person name="Gaisberger H."/>
            <person name="Ma Y.Z."/>
            <person name="Qiu Y.X."/>
        </authorList>
    </citation>
    <scope>NUCLEOTIDE SEQUENCE [LARGE SCALE GENOMIC DNA]</scope>
    <source>
        <strain evidence="8">Hangzhou</strain>
    </source>
</reference>
<keyword evidence="7" id="KW-0131">Cell cycle</keyword>
<evidence type="ECO:0000313" key="9">
    <source>
        <dbReference type="Proteomes" id="UP001415857"/>
    </source>
</evidence>
<evidence type="ECO:0000256" key="7">
    <source>
        <dbReference type="ARBA" id="ARBA00023306"/>
    </source>
</evidence>